<sequence>MTSRQNISSGSAFEAQIGYSRAVVTGDWVFVSGTTGYNYNTGDISPDVAEQADQTLTNITAALKDAGASVDDVVRVRYILPDRDDFPKTWPVLQKWFGNVRPAATMVQSALMKEEMKIEIEVTARKGCGSTADQGPVA</sequence>
<dbReference type="InterPro" id="IPR006175">
    <property type="entry name" value="YjgF/YER057c/UK114"/>
</dbReference>
<evidence type="ECO:0000313" key="1">
    <source>
        <dbReference type="EMBL" id="RSL56575.1"/>
    </source>
</evidence>
<comment type="caution">
    <text evidence="1">The sequence shown here is derived from an EMBL/GenBank/DDBJ whole genome shotgun (WGS) entry which is preliminary data.</text>
</comment>
<dbReference type="SUPFAM" id="SSF55298">
    <property type="entry name" value="YjgF-like"/>
    <property type="match status" value="1"/>
</dbReference>
<name>A0A428PU77_9HYPO</name>
<proteinExistence type="predicted"/>
<dbReference type="Pfam" id="PF01042">
    <property type="entry name" value="Ribonuc_L-PSP"/>
    <property type="match status" value="1"/>
</dbReference>
<dbReference type="CDD" id="cd06154">
    <property type="entry name" value="YjgF_YER057c_UK114_like_6"/>
    <property type="match status" value="1"/>
</dbReference>
<dbReference type="Gene3D" id="3.30.1330.40">
    <property type="entry name" value="RutC-like"/>
    <property type="match status" value="1"/>
</dbReference>
<evidence type="ECO:0000313" key="2">
    <source>
        <dbReference type="Proteomes" id="UP000288168"/>
    </source>
</evidence>
<gene>
    <name evidence="1" type="ORF">CEP54_008750</name>
</gene>
<organism evidence="1 2">
    <name type="scientific">Fusarium duplospermum</name>
    <dbReference type="NCBI Taxonomy" id="1325734"/>
    <lineage>
        <taxon>Eukaryota</taxon>
        <taxon>Fungi</taxon>
        <taxon>Dikarya</taxon>
        <taxon>Ascomycota</taxon>
        <taxon>Pezizomycotina</taxon>
        <taxon>Sordariomycetes</taxon>
        <taxon>Hypocreomycetidae</taxon>
        <taxon>Hypocreales</taxon>
        <taxon>Nectriaceae</taxon>
        <taxon>Fusarium</taxon>
        <taxon>Fusarium solani species complex</taxon>
    </lineage>
</organism>
<reference evidence="1 2" key="1">
    <citation type="submission" date="2017-06" db="EMBL/GenBank/DDBJ databases">
        <title>Comparative genomic analysis of Ambrosia Fusariam Clade fungi.</title>
        <authorList>
            <person name="Stajich J.E."/>
            <person name="Carrillo J."/>
            <person name="Kijimoto T."/>
            <person name="Eskalen A."/>
            <person name="O'Donnell K."/>
            <person name="Kasson M."/>
        </authorList>
    </citation>
    <scope>NUCLEOTIDE SEQUENCE [LARGE SCALE GENOMIC DNA]</scope>
    <source>
        <strain evidence="1 2">NRRL62584</strain>
    </source>
</reference>
<dbReference type="STRING" id="1325734.A0A428PU77"/>
<accession>A0A428PU77</accession>
<dbReference type="InterPro" id="IPR035959">
    <property type="entry name" value="RutC-like_sf"/>
</dbReference>
<dbReference type="Proteomes" id="UP000288168">
    <property type="component" value="Unassembled WGS sequence"/>
</dbReference>
<keyword evidence="2" id="KW-1185">Reference proteome</keyword>
<dbReference type="EMBL" id="NKCI01000090">
    <property type="protein sequence ID" value="RSL56575.1"/>
    <property type="molecule type" value="Genomic_DNA"/>
</dbReference>
<protein>
    <submittedName>
        <fullName evidence="1">Uncharacterized protein</fullName>
    </submittedName>
</protein>
<dbReference type="PANTHER" id="PTHR43857:SF1">
    <property type="entry name" value="YJGH FAMILY PROTEIN"/>
    <property type="match status" value="1"/>
</dbReference>
<dbReference type="AlphaFoldDB" id="A0A428PU77"/>
<dbReference type="OrthoDB" id="538640at2759"/>
<dbReference type="PANTHER" id="PTHR43857">
    <property type="entry name" value="BLR7761 PROTEIN"/>
    <property type="match status" value="1"/>
</dbReference>